<keyword evidence="10" id="KW-1185">Reference proteome</keyword>
<keyword evidence="3" id="KW-1003">Cell membrane</keyword>
<dbReference type="RefSeq" id="WP_309865806.1">
    <property type="nucleotide sequence ID" value="NZ_JAVDQG010000004.1"/>
</dbReference>
<keyword evidence="5 7" id="KW-1133">Transmembrane helix</keyword>
<feature type="transmembrane region" description="Helical" evidence="7">
    <location>
        <begin position="125"/>
        <end position="144"/>
    </location>
</feature>
<keyword evidence="9" id="KW-0012">Acyltransferase</keyword>
<feature type="domain" description="Acyltransferase 3" evidence="8">
    <location>
        <begin position="15"/>
        <end position="322"/>
    </location>
</feature>
<dbReference type="EMBL" id="JAVDQG010000004">
    <property type="protein sequence ID" value="MDR6226209.1"/>
    <property type="molecule type" value="Genomic_DNA"/>
</dbReference>
<feature type="transmembrane region" description="Helical" evidence="7">
    <location>
        <begin position="54"/>
        <end position="74"/>
    </location>
</feature>
<dbReference type="GO" id="GO:0016746">
    <property type="term" value="F:acyltransferase activity"/>
    <property type="evidence" value="ECO:0007669"/>
    <property type="project" value="UniProtKB-KW"/>
</dbReference>
<feature type="transmembrane region" description="Helical" evidence="7">
    <location>
        <begin position="245"/>
        <end position="261"/>
    </location>
</feature>
<protein>
    <submittedName>
        <fullName evidence="9">Membrane-bound acyltransferase YfiQ involved in biofilm formation</fullName>
    </submittedName>
</protein>
<comment type="caution">
    <text evidence="9">The sequence shown here is derived from an EMBL/GenBank/DDBJ whole genome shotgun (WGS) entry which is preliminary data.</text>
</comment>
<keyword evidence="9" id="KW-0808">Transferase</keyword>
<dbReference type="InterPro" id="IPR002656">
    <property type="entry name" value="Acyl_transf_3_dom"/>
</dbReference>
<evidence type="ECO:0000256" key="6">
    <source>
        <dbReference type="ARBA" id="ARBA00023136"/>
    </source>
</evidence>
<gene>
    <name evidence="9" type="ORF">JOE21_002215</name>
</gene>
<evidence type="ECO:0000256" key="3">
    <source>
        <dbReference type="ARBA" id="ARBA00022475"/>
    </source>
</evidence>
<evidence type="ECO:0000256" key="1">
    <source>
        <dbReference type="ARBA" id="ARBA00004651"/>
    </source>
</evidence>
<comment type="subcellular location">
    <subcellularLocation>
        <location evidence="1">Cell membrane</location>
        <topology evidence="1">Multi-pass membrane protein</topology>
    </subcellularLocation>
</comment>
<evidence type="ECO:0000259" key="8">
    <source>
        <dbReference type="Pfam" id="PF01757"/>
    </source>
</evidence>
<organism evidence="9 10">
    <name type="scientific">Desmospora profundinema</name>
    <dbReference type="NCBI Taxonomy" id="1571184"/>
    <lineage>
        <taxon>Bacteria</taxon>
        <taxon>Bacillati</taxon>
        <taxon>Bacillota</taxon>
        <taxon>Bacilli</taxon>
        <taxon>Bacillales</taxon>
        <taxon>Thermoactinomycetaceae</taxon>
        <taxon>Desmospora</taxon>
    </lineage>
</organism>
<proteinExistence type="inferred from homology"/>
<dbReference type="PANTHER" id="PTHR40074">
    <property type="entry name" value="O-ACETYLTRANSFERASE WECH"/>
    <property type="match status" value="1"/>
</dbReference>
<feature type="transmembrane region" description="Helical" evidence="7">
    <location>
        <begin position="303"/>
        <end position="334"/>
    </location>
</feature>
<sequence>MSLNQKGGVIQEVFFLRFIACLSVVWIHAISVTYGQYPLSDQGVLAVQTFQMAFMYATPLFVCISELLLAHAYPNQTPRSYWEKRVKYILLPFFSMAFVYALIQHPTDASALWSRYVDMVLLGKWHGYFIMIIFQFYLLHALFIRWVKNRWMVPVLTVSFAVNFLYLSLPAVPLPFGIAHYIPFVAWIFYFTVSYYIGRNLSAFRRGVERYRILIFAGVVLSLGALLYLKGFGIVFSTSSKRPDVMIYTVFILCFLFWIGMKMKEIPRWMLEVGRFSFGIYLLHPLVQHRMIKTWLPLDLPIFVYAVILFMAGVLIPIALTWLMNQLPLGAFVVGKLGKGKRKRADRPPQAPAGGWSRA</sequence>
<comment type="similarity">
    <text evidence="2">Belongs to the acyltransferase 3 family.</text>
</comment>
<keyword evidence="4 7" id="KW-0812">Transmembrane</keyword>
<keyword evidence="6 7" id="KW-0472">Membrane</keyword>
<feature type="transmembrane region" description="Helical" evidence="7">
    <location>
        <begin position="151"/>
        <end position="172"/>
    </location>
</feature>
<evidence type="ECO:0000256" key="7">
    <source>
        <dbReference type="SAM" id="Phobius"/>
    </source>
</evidence>
<accession>A0ABU1IQ00</accession>
<feature type="transmembrane region" description="Helical" evidence="7">
    <location>
        <begin position="86"/>
        <end position="105"/>
    </location>
</feature>
<reference evidence="9 10" key="1">
    <citation type="submission" date="2023-07" db="EMBL/GenBank/DDBJ databases">
        <title>Genomic Encyclopedia of Type Strains, Phase IV (KMG-IV): sequencing the most valuable type-strain genomes for metagenomic binning, comparative biology and taxonomic classification.</title>
        <authorList>
            <person name="Goeker M."/>
        </authorList>
    </citation>
    <scope>NUCLEOTIDE SEQUENCE [LARGE SCALE GENOMIC DNA]</scope>
    <source>
        <strain evidence="9 10">DSM 45903</strain>
    </source>
</reference>
<evidence type="ECO:0000313" key="9">
    <source>
        <dbReference type="EMBL" id="MDR6226209.1"/>
    </source>
</evidence>
<dbReference type="Pfam" id="PF01757">
    <property type="entry name" value="Acyl_transf_3"/>
    <property type="match status" value="1"/>
</dbReference>
<feature type="transmembrane region" description="Helical" evidence="7">
    <location>
        <begin position="178"/>
        <end position="198"/>
    </location>
</feature>
<name>A0ABU1IQ00_9BACL</name>
<dbReference type="Proteomes" id="UP001185012">
    <property type="component" value="Unassembled WGS sequence"/>
</dbReference>
<evidence type="ECO:0000256" key="2">
    <source>
        <dbReference type="ARBA" id="ARBA00007400"/>
    </source>
</evidence>
<feature type="transmembrane region" description="Helical" evidence="7">
    <location>
        <begin position="12"/>
        <end position="34"/>
    </location>
</feature>
<evidence type="ECO:0000256" key="4">
    <source>
        <dbReference type="ARBA" id="ARBA00022692"/>
    </source>
</evidence>
<evidence type="ECO:0000256" key="5">
    <source>
        <dbReference type="ARBA" id="ARBA00022989"/>
    </source>
</evidence>
<evidence type="ECO:0000313" key="10">
    <source>
        <dbReference type="Proteomes" id="UP001185012"/>
    </source>
</evidence>
<dbReference type="PANTHER" id="PTHR40074:SF2">
    <property type="entry name" value="O-ACETYLTRANSFERASE WECH"/>
    <property type="match status" value="1"/>
</dbReference>
<feature type="transmembrane region" description="Helical" evidence="7">
    <location>
        <begin position="210"/>
        <end position="229"/>
    </location>
</feature>